<feature type="chain" id="PRO_5040427118" evidence="1">
    <location>
        <begin position="18"/>
        <end position="90"/>
    </location>
</feature>
<comment type="caution">
    <text evidence="2">The sequence shown here is derived from an EMBL/GenBank/DDBJ whole genome shotgun (WGS) entry which is preliminary data.</text>
</comment>
<keyword evidence="3" id="KW-1185">Reference proteome</keyword>
<gene>
    <name evidence="2" type="ORF">EDB81DRAFT_899449</name>
</gene>
<dbReference type="Proteomes" id="UP000738349">
    <property type="component" value="Unassembled WGS sequence"/>
</dbReference>
<dbReference type="EMBL" id="JAGMUV010000010">
    <property type="protein sequence ID" value="KAH7141978.1"/>
    <property type="molecule type" value="Genomic_DNA"/>
</dbReference>
<reference evidence="2" key="1">
    <citation type="journal article" date="2021" name="Nat. Commun.">
        <title>Genetic determinants of endophytism in the Arabidopsis root mycobiome.</title>
        <authorList>
            <person name="Mesny F."/>
            <person name="Miyauchi S."/>
            <person name="Thiergart T."/>
            <person name="Pickel B."/>
            <person name="Atanasova L."/>
            <person name="Karlsson M."/>
            <person name="Huettel B."/>
            <person name="Barry K.W."/>
            <person name="Haridas S."/>
            <person name="Chen C."/>
            <person name="Bauer D."/>
            <person name="Andreopoulos W."/>
            <person name="Pangilinan J."/>
            <person name="LaButti K."/>
            <person name="Riley R."/>
            <person name="Lipzen A."/>
            <person name="Clum A."/>
            <person name="Drula E."/>
            <person name="Henrissat B."/>
            <person name="Kohler A."/>
            <person name="Grigoriev I.V."/>
            <person name="Martin F.M."/>
            <person name="Hacquard S."/>
        </authorList>
    </citation>
    <scope>NUCLEOTIDE SEQUENCE</scope>
    <source>
        <strain evidence="2">MPI-CAGE-AT-0147</strain>
    </source>
</reference>
<evidence type="ECO:0000256" key="1">
    <source>
        <dbReference type="SAM" id="SignalP"/>
    </source>
</evidence>
<evidence type="ECO:0000313" key="2">
    <source>
        <dbReference type="EMBL" id="KAH7141978.1"/>
    </source>
</evidence>
<dbReference type="OrthoDB" id="4581360at2759"/>
<dbReference type="AlphaFoldDB" id="A0A9P9ERM5"/>
<protein>
    <submittedName>
        <fullName evidence="2">Uncharacterized protein</fullName>
    </submittedName>
</protein>
<sequence>MKFSAAALLAISNGIVAMPWSGRSNSAEEINLRIEVSQSPVKHTEVIPSKLDICWLLCAQESIKCPENWCPSQQGECWTCCRSTGGDFGL</sequence>
<accession>A0A9P9ERM5</accession>
<organism evidence="2 3">
    <name type="scientific">Dactylonectria macrodidyma</name>
    <dbReference type="NCBI Taxonomy" id="307937"/>
    <lineage>
        <taxon>Eukaryota</taxon>
        <taxon>Fungi</taxon>
        <taxon>Dikarya</taxon>
        <taxon>Ascomycota</taxon>
        <taxon>Pezizomycotina</taxon>
        <taxon>Sordariomycetes</taxon>
        <taxon>Hypocreomycetidae</taxon>
        <taxon>Hypocreales</taxon>
        <taxon>Nectriaceae</taxon>
        <taxon>Dactylonectria</taxon>
    </lineage>
</organism>
<name>A0A9P9ERM5_9HYPO</name>
<evidence type="ECO:0000313" key="3">
    <source>
        <dbReference type="Proteomes" id="UP000738349"/>
    </source>
</evidence>
<feature type="signal peptide" evidence="1">
    <location>
        <begin position="1"/>
        <end position="17"/>
    </location>
</feature>
<proteinExistence type="predicted"/>
<keyword evidence="1" id="KW-0732">Signal</keyword>